<gene>
    <name evidence="3" type="ORF">Ahy_B04g072725</name>
</gene>
<keyword evidence="4" id="KW-1185">Reference proteome</keyword>
<dbReference type="InterPro" id="IPR009027">
    <property type="entry name" value="Ribosomal_bL9/RNase_H1_N"/>
</dbReference>
<evidence type="ECO:0000313" key="3">
    <source>
        <dbReference type="EMBL" id="RYR15788.1"/>
    </source>
</evidence>
<dbReference type="Pfam" id="PF01693">
    <property type="entry name" value="Cauli_VI"/>
    <property type="match status" value="1"/>
</dbReference>
<accession>A0A444ZNP6</accession>
<name>A0A444ZNP6_ARAHY</name>
<dbReference type="Gene3D" id="3.40.970.10">
    <property type="entry name" value="Ribonuclease H1, N-terminal domain"/>
    <property type="match status" value="1"/>
</dbReference>
<evidence type="ECO:0000313" key="4">
    <source>
        <dbReference type="Proteomes" id="UP000289738"/>
    </source>
</evidence>
<dbReference type="AlphaFoldDB" id="A0A444ZNP6"/>
<organism evidence="3 4">
    <name type="scientific">Arachis hypogaea</name>
    <name type="common">Peanut</name>
    <dbReference type="NCBI Taxonomy" id="3818"/>
    <lineage>
        <taxon>Eukaryota</taxon>
        <taxon>Viridiplantae</taxon>
        <taxon>Streptophyta</taxon>
        <taxon>Embryophyta</taxon>
        <taxon>Tracheophyta</taxon>
        <taxon>Spermatophyta</taxon>
        <taxon>Magnoliopsida</taxon>
        <taxon>eudicotyledons</taxon>
        <taxon>Gunneridae</taxon>
        <taxon>Pentapetalae</taxon>
        <taxon>rosids</taxon>
        <taxon>fabids</taxon>
        <taxon>Fabales</taxon>
        <taxon>Fabaceae</taxon>
        <taxon>Papilionoideae</taxon>
        <taxon>50 kb inversion clade</taxon>
        <taxon>dalbergioids sensu lato</taxon>
        <taxon>Dalbergieae</taxon>
        <taxon>Pterocarpus clade</taxon>
        <taxon>Arachis</taxon>
    </lineage>
</organism>
<dbReference type="InterPro" id="IPR037056">
    <property type="entry name" value="RNase_H1_N_sf"/>
</dbReference>
<protein>
    <recommendedName>
        <fullName evidence="2">Ribonuclease H1 N-terminal domain-containing protein</fullName>
    </recommendedName>
</protein>
<dbReference type="SUPFAM" id="SSF55658">
    <property type="entry name" value="L9 N-domain-like"/>
    <property type="match status" value="1"/>
</dbReference>
<reference evidence="3 4" key="1">
    <citation type="submission" date="2019-01" db="EMBL/GenBank/DDBJ databases">
        <title>Sequencing of cultivated peanut Arachis hypogaea provides insights into genome evolution and oil improvement.</title>
        <authorList>
            <person name="Chen X."/>
        </authorList>
    </citation>
    <scope>NUCLEOTIDE SEQUENCE [LARGE SCALE GENOMIC DNA]</scope>
    <source>
        <strain evidence="4">cv. Fuhuasheng</strain>
        <tissue evidence="3">Leaves</tissue>
    </source>
</reference>
<evidence type="ECO:0000259" key="2">
    <source>
        <dbReference type="Pfam" id="PF01693"/>
    </source>
</evidence>
<dbReference type="EMBL" id="SDMP01000014">
    <property type="protein sequence ID" value="RYR15788.1"/>
    <property type="molecule type" value="Genomic_DNA"/>
</dbReference>
<comment type="caution">
    <text evidence="3">The sequence shown here is derived from an EMBL/GenBank/DDBJ whole genome shotgun (WGS) entry which is preliminary data.</text>
</comment>
<dbReference type="Proteomes" id="UP000289738">
    <property type="component" value="Chromosome B04"/>
</dbReference>
<keyword evidence="1" id="KW-0175">Coiled coil</keyword>
<feature type="coiled-coil region" evidence="1">
    <location>
        <begin position="181"/>
        <end position="230"/>
    </location>
</feature>
<proteinExistence type="predicted"/>
<sequence length="303" mass="34549">MDTRRFRSYVVRKGRKPGIYTSWEEYNQQVYGFKGSQYKGFMVRRKVESWWSLPRQDPNGDNTVPEAQELAISFGDLKVGEYVSVTGDGSSRSGTAATDLLLHEPNMVPKFDPTSFVIMEDMKQLLLRVYVQLQVGPPVFFLCDNFRSEGKKYHGFGISLQSTVKGINFLVFGRLSTDERLASQDAAFITLERLLEEAEEELVEAQCVARLSVTERVMMLEKENAELKQRLGLYNHIDENRFQEEQVVIAGSMRLQAAEWQGLEGRVIIGIRRISYENIIELARVEGDRGQLPSHHNADNGQS</sequence>
<dbReference type="InterPro" id="IPR011320">
    <property type="entry name" value="RNase_H1_N"/>
</dbReference>
<feature type="domain" description="Ribonuclease H1 N-terminal" evidence="2">
    <location>
        <begin position="9"/>
        <end position="44"/>
    </location>
</feature>
<evidence type="ECO:0000256" key="1">
    <source>
        <dbReference type="SAM" id="Coils"/>
    </source>
</evidence>